<evidence type="ECO:0000256" key="3">
    <source>
        <dbReference type="ARBA" id="ARBA00022842"/>
    </source>
</evidence>
<dbReference type="Pfam" id="PF00702">
    <property type="entry name" value="Hydrolase"/>
    <property type="match status" value="1"/>
</dbReference>
<name>A0A9Q3ZCG5_9GAMM</name>
<dbReference type="InterPro" id="IPR036412">
    <property type="entry name" value="HAD-like_sf"/>
</dbReference>
<reference evidence="4" key="1">
    <citation type="submission" date="2022-01" db="EMBL/GenBank/DDBJ databases">
        <authorList>
            <person name="Karlyshev A.V."/>
            <person name="Jaspars M."/>
        </authorList>
    </citation>
    <scope>NUCLEOTIDE SEQUENCE</scope>
    <source>
        <strain evidence="4">AGSA3-2</strain>
    </source>
</reference>
<evidence type="ECO:0000256" key="1">
    <source>
        <dbReference type="ARBA" id="ARBA00001946"/>
    </source>
</evidence>
<dbReference type="GO" id="GO:0016787">
    <property type="term" value="F:hydrolase activity"/>
    <property type="evidence" value="ECO:0007669"/>
    <property type="project" value="UniProtKB-KW"/>
</dbReference>
<dbReference type="InterPro" id="IPR051400">
    <property type="entry name" value="HAD-like_hydrolase"/>
</dbReference>
<dbReference type="RefSeq" id="WP_080531654.1">
    <property type="nucleotide sequence ID" value="NZ_CP012331.1"/>
</dbReference>
<dbReference type="Gene3D" id="1.20.120.1600">
    <property type="match status" value="1"/>
</dbReference>
<gene>
    <name evidence="4" type="ORF">LZG35_06835</name>
</gene>
<evidence type="ECO:0000256" key="2">
    <source>
        <dbReference type="ARBA" id="ARBA00022801"/>
    </source>
</evidence>
<dbReference type="GO" id="GO:0009231">
    <property type="term" value="P:riboflavin biosynthetic process"/>
    <property type="evidence" value="ECO:0007669"/>
    <property type="project" value="TreeGrafter"/>
</dbReference>
<dbReference type="KEGG" id="axe:P40_19580"/>
<dbReference type="NCBIfam" id="TIGR01549">
    <property type="entry name" value="HAD-SF-IA-v1"/>
    <property type="match status" value="1"/>
</dbReference>
<dbReference type="SUPFAM" id="SSF56784">
    <property type="entry name" value="HAD-like"/>
    <property type="match status" value="1"/>
</dbReference>
<keyword evidence="2 4" id="KW-0378">Hydrolase</keyword>
<dbReference type="SFLD" id="SFLDS00003">
    <property type="entry name" value="Haloacid_Dehalogenase"/>
    <property type="match status" value="1"/>
</dbReference>
<dbReference type="AlphaFoldDB" id="A0A9Q3ZCG5"/>
<comment type="caution">
    <text evidence="4">The sequence shown here is derived from an EMBL/GenBank/DDBJ whole genome shotgun (WGS) entry which is preliminary data.</text>
</comment>
<dbReference type="NCBIfam" id="TIGR01509">
    <property type="entry name" value="HAD-SF-IA-v3"/>
    <property type="match status" value="1"/>
</dbReference>
<dbReference type="InterPro" id="IPR006439">
    <property type="entry name" value="HAD-SF_hydro_IA"/>
</dbReference>
<sequence length="235" mass="26255">MTGLKLITFDLDNTLWPVDEVIRQAERACSAWIAEHHPEASAALTAERIRSVRDRLIGEQPDYLNNLTRLRRDAMAQAFIEAGFAEREARHIAQDAFLVFHEARNKVSFFPGALEVLETLADSYTLGALSNGNADLEQIGIRDLFAFHHSAESIGKRKPEADMFHAALHSAGVSATQAVHVGDHPLEDVDAARQHGFHAVWANLIDLSWPSDLDQPSHYIHNLHELTDLLPLFDD</sequence>
<organism evidence="4 5">
    <name type="scientific">Alloalcanivorax xenomutans</name>
    <dbReference type="NCBI Taxonomy" id="1094342"/>
    <lineage>
        <taxon>Bacteria</taxon>
        <taxon>Pseudomonadati</taxon>
        <taxon>Pseudomonadota</taxon>
        <taxon>Gammaproteobacteria</taxon>
        <taxon>Oceanospirillales</taxon>
        <taxon>Alcanivoracaceae</taxon>
        <taxon>Alloalcanivorax</taxon>
    </lineage>
</organism>
<evidence type="ECO:0000313" key="5">
    <source>
        <dbReference type="Proteomes" id="UP001107961"/>
    </source>
</evidence>
<protein>
    <submittedName>
        <fullName evidence="4">HAD family hydrolase</fullName>
    </submittedName>
</protein>
<proteinExistence type="predicted"/>
<keyword evidence="5" id="KW-1185">Reference proteome</keyword>
<comment type="cofactor">
    <cofactor evidence="1">
        <name>Mg(2+)</name>
        <dbReference type="ChEBI" id="CHEBI:18420"/>
    </cofactor>
</comment>
<dbReference type="Gene3D" id="3.40.50.1000">
    <property type="entry name" value="HAD superfamily/HAD-like"/>
    <property type="match status" value="1"/>
</dbReference>
<dbReference type="PANTHER" id="PTHR46470:SF4">
    <property type="entry name" value="5-AMINO-6-(5-PHOSPHO-D-RIBITYLAMINO)URACIL PHOSPHATASE YIGB"/>
    <property type="match status" value="1"/>
</dbReference>
<dbReference type="Proteomes" id="UP001107961">
    <property type="component" value="Unassembled WGS sequence"/>
</dbReference>
<keyword evidence="3" id="KW-0460">Magnesium</keyword>
<dbReference type="EMBL" id="JAJVKT010000006">
    <property type="protein sequence ID" value="MCE7508350.1"/>
    <property type="molecule type" value="Genomic_DNA"/>
</dbReference>
<dbReference type="SFLD" id="SFLDG01129">
    <property type="entry name" value="C1.5:_HAD__Beta-PGM__Phosphata"/>
    <property type="match status" value="1"/>
</dbReference>
<dbReference type="PANTHER" id="PTHR46470">
    <property type="entry name" value="N-ACYLNEURAMINATE-9-PHOSPHATASE"/>
    <property type="match status" value="1"/>
</dbReference>
<evidence type="ECO:0000313" key="4">
    <source>
        <dbReference type="EMBL" id="MCE7508350.1"/>
    </source>
</evidence>
<accession>A0A9Q3ZCG5</accession>
<dbReference type="InterPro" id="IPR023214">
    <property type="entry name" value="HAD_sf"/>
</dbReference>